<feature type="chain" id="PRO_5001701298" evidence="1">
    <location>
        <begin position="17"/>
        <end position="406"/>
    </location>
</feature>
<feature type="domain" description="SGNH hydrolase-type esterase" evidence="2">
    <location>
        <begin position="173"/>
        <end position="367"/>
    </location>
</feature>
<evidence type="ECO:0000259" key="2">
    <source>
        <dbReference type="Pfam" id="PF13472"/>
    </source>
</evidence>
<evidence type="ECO:0000313" key="3">
    <source>
        <dbReference type="EMBL" id="KEQ70273.1"/>
    </source>
</evidence>
<dbReference type="CDD" id="cd01831">
    <property type="entry name" value="Endoglucanase_E_like"/>
    <property type="match status" value="1"/>
</dbReference>
<organism evidence="3 4">
    <name type="scientific">Aureobasidium namibiae CBS 147.97</name>
    <dbReference type="NCBI Taxonomy" id="1043004"/>
    <lineage>
        <taxon>Eukaryota</taxon>
        <taxon>Fungi</taxon>
        <taxon>Dikarya</taxon>
        <taxon>Ascomycota</taxon>
        <taxon>Pezizomycotina</taxon>
        <taxon>Dothideomycetes</taxon>
        <taxon>Dothideomycetidae</taxon>
        <taxon>Dothideales</taxon>
        <taxon>Saccotheciaceae</taxon>
        <taxon>Aureobasidium</taxon>
    </lineage>
</organism>
<dbReference type="SUPFAM" id="SSF52266">
    <property type="entry name" value="SGNH hydrolase"/>
    <property type="match status" value="1"/>
</dbReference>
<keyword evidence="4" id="KW-1185">Reference proteome</keyword>
<dbReference type="AlphaFoldDB" id="A0A074WBE9"/>
<dbReference type="GO" id="GO:0052689">
    <property type="term" value="F:carboxylic ester hydrolase activity"/>
    <property type="evidence" value="ECO:0007669"/>
    <property type="project" value="InterPro"/>
</dbReference>
<dbReference type="RefSeq" id="XP_013424477.1">
    <property type="nucleotide sequence ID" value="XM_013569023.1"/>
</dbReference>
<name>A0A074WBE9_9PEZI</name>
<dbReference type="PANTHER" id="PTHR37834:SF2">
    <property type="entry name" value="ESTERASE, SGNH HYDROLASE-TYPE"/>
    <property type="match status" value="1"/>
</dbReference>
<dbReference type="PANTHER" id="PTHR37834">
    <property type="entry name" value="GDSL-LIKE LIPASE/ACYLHYDROLASE DOMAIN PROTEIN (AFU_ORTHOLOGUE AFUA_2G00620)"/>
    <property type="match status" value="1"/>
</dbReference>
<dbReference type="Pfam" id="PF13472">
    <property type="entry name" value="Lipase_GDSL_2"/>
    <property type="match status" value="1"/>
</dbReference>
<dbReference type="HOGENOM" id="CLU_038116_0_0_1"/>
<evidence type="ECO:0000256" key="1">
    <source>
        <dbReference type="SAM" id="SignalP"/>
    </source>
</evidence>
<sequence length="406" mass="45051">MGLSTLVKCILAPVLASATILQNGQVRDTVFANTSIASVNSNWTSYPPNTTEISYKGRWDTQHISWWSAPGLKLGFTGDKLAISFGQHTSQGVLVTYRFAGQDWMFSNVTANSTHQFVDASTLGFDLTLQTQRPQTFELRVTNYAYGVQIAGVHVAEHARLVQIPNFGAKIEVIGDSLSAGQYATYEGISSYAWGLGAGLGNVEFDITAYPGICLVDQNCWGNAHGQVYQWLRTSDTSSRSVDIYGDSPPLWDFAAHQQSDIVVINLGTNDNNTHNNVTNEKYLNTYIDFVAEVHGKYPHAQIILIALWNGFDQVGNTYQQGGAFVDEIKQVYAHYKHEGFVHYFNTTGILQHNDIGPQYHPTDVGHVKLASHLMQYIKLKFGWVFGATGPEVQADTLYWNDEANY</sequence>
<accession>A0A074WBE9</accession>
<feature type="signal peptide" evidence="1">
    <location>
        <begin position="1"/>
        <end position="16"/>
    </location>
</feature>
<dbReference type="Gene3D" id="3.40.50.1110">
    <property type="entry name" value="SGNH hydrolase"/>
    <property type="match status" value="1"/>
</dbReference>
<dbReference type="InterPro" id="IPR052762">
    <property type="entry name" value="PCW_deacetylase/CE"/>
</dbReference>
<dbReference type="EMBL" id="KL584718">
    <property type="protein sequence ID" value="KEQ70273.1"/>
    <property type="molecule type" value="Genomic_DNA"/>
</dbReference>
<dbReference type="InterPro" id="IPR013830">
    <property type="entry name" value="SGNH_hydro"/>
</dbReference>
<dbReference type="Proteomes" id="UP000027730">
    <property type="component" value="Unassembled WGS sequence"/>
</dbReference>
<dbReference type="GeneID" id="25415682"/>
<dbReference type="OrthoDB" id="426133at2759"/>
<evidence type="ECO:0000313" key="4">
    <source>
        <dbReference type="Proteomes" id="UP000027730"/>
    </source>
</evidence>
<protein>
    <submittedName>
        <fullName evidence="3">Acetylxylan esterase</fullName>
    </submittedName>
</protein>
<proteinExistence type="predicted"/>
<dbReference type="InterPro" id="IPR037461">
    <property type="entry name" value="CtCE2-like_dom"/>
</dbReference>
<keyword evidence="1" id="KW-0732">Signal</keyword>
<dbReference type="InterPro" id="IPR036514">
    <property type="entry name" value="SGNH_hydro_sf"/>
</dbReference>
<reference evidence="3 4" key="1">
    <citation type="journal article" date="2014" name="BMC Genomics">
        <title>Genome sequencing of four Aureobasidium pullulans varieties: biotechnological potential, stress tolerance, and description of new species.</title>
        <authorList>
            <person name="Gostin Ar C."/>
            <person name="Ohm R.A."/>
            <person name="Kogej T."/>
            <person name="Sonjak S."/>
            <person name="Turk M."/>
            <person name="Zajc J."/>
            <person name="Zalar P."/>
            <person name="Grube M."/>
            <person name="Sun H."/>
            <person name="Han J."/>
            <person name="Sharma A."/>
            <person name="Chiniquy J."/>
            <person name="Ngan C.Y."/>
            <person name="Lipzen A."/>
            <person name="Barry K."/>
            <person name="Grigoriev I.V."/>
            <person name="Gunde-Cimerman N."/>
        </authorList>
    </citation>
    <scope>NUCLEOTIDE SEQUENCE [LARGE SCALE GENOMIC DNA]</scope>
    <source>
        <strain evidence="3 4">CBS 147.97</strain>
    </source>
</reference>
<gene>
    <name evidence="3" type="ORF">M436DRAFT_75581</name>
</gene>